<keyword evidence="5" id="KW-1185">Reference proteome</keyword>
<dbReference type="InterPro" id="IPR015943">
    <property type="entry name" value="WD40/YVTN_repeat-like_dom_sf"/>
</dbReference>
<feature type="compositionally biased region" description="Low complexity" evidence="3">
    <location>
        <begin position="36"/>
        <end position="55"/>
    </location>
</feature>
<evidence type="ECO:0000256" key="1">
    <source>
        <dbReference type="ARBA" id="ARBA00022553"/>
    </source>
</evidence>
<dbReference type="InterPro" id="IPR036322">
    <property type="entry name" value="WD40_repeat_dom_sf"/>
</dbReference>
<dbReference type="HOGENOM" id="CLU_1334507_0_0_1"/>
<name>U3IID1_ANAPP</name>
<dbReference type="PANTHER" id="PTHR12877:SF15">
    <property type="entry name" value="RHO GUANINE NUCLEOTIDE EXCHANGE FACTOR 17"/>
    <property type="match status" value="1"/>
</dbReference>
<dbReference type="FunFam" id="2.130.10.10:FF:001706">
    <property type="entry name" value="Rho guanine nucleotide exchange factor 17"/>
    <property type="match status" value="1"/>
</dbReference>
<feature type="region of interest" description="Disordered" evidence="3">
    <location>
        <begin position="20"/>
        <end position="110"/>
    </location>
</feature>
<dbReference type="GeneTree" id="ENSGT00940000153798"/>
<feature type="compositionally biased region" description="Basic and acidic residues" evidence="3">
    <location>
        <begin position="93"/>
        <end position="103"/>
    </location>
</feature>
<evidence type="ECO:0008006" key="6">
    <source>
        <dbReference type="Google" id="ProtNLM"/>
    </source>
</evidence>
<reference evidence="4" key="3">
    <citation type="submission" date="2025-09" db="UniProtKB">
        <authorList>
            <consortium name="Ensembl"/>
        </authorList>
    </citation>
    <scope>IDENTIFICATION</scope>
</reference>
<reference evidence="4" key="2">
    <citation type="submission" date="2025-08" db="UniProtKB">
        <authorList>
            <consortium name="Ensembl"/>
        </authorList>
    </citation>
    <scope>IDENTIFICATION</scope>
</reference>
<dbReference type="PANTHER" id="PTHR12877">
    <property type="entry name" value="RHO GUANINE NUCLEOTIDE EXCHANGE FACTOR"/>
    <property type="match status" value="1"/>
</dbReference>
<dbReference type="Proteomes" id="UP000016666">
    <property type="component" value="Unassembled WGS sequence"/>
</dbReference>
<organism evidence="4 5">
    <name type="scientific">Anas platyrhynchos platyrhynchos</name>
    <name type="common">Northern mallard</name>
    <dbReference type="NCBI Taxonomy" id="8840"/>
    <lineage>
        <taxon>Eukaryota</taxon>
        <taxon>Metazoa</taxon>
        <taxon>Chordata</taxon>
        <taxon>Craniata</taxon>
        <taxon>Vertebrata</taxon>
        <taxon>Euteleostomi</taxon>
        <taxon>Archelosauria</taxon>
        <taxon>Archosauria</taxon>
        <taxon>Dinosauria</taxon>
        <taxon>Saurischia</taxon>
        <taxon>Theropoda</taxon>
        <taxon>Coelurosauria</taxon>
        <taxon>Aves</taxon>
        <taxon>Neognathae</taxon>
        <taxon>Galloanserae</taxon>
        <taxon>Anseriformes</taxon>
        <taxon>Anatidae</taxon>
        <taxon>Anatinae</taxon>
        <taxon>Anas</taxon>
    </lineage>
</organism>
<dbReference type="GO" id="GO:0005085">
    <property type="term" value="F:guanyl-nucleotide exchange factor activity"/>
    <property type="evidence" value="ECO:0007669"/>
    <property type="project" value="UniProtKB-KW"/>
</dbReference>
<sequence length="395" mass="43056">MVLGCWGWCPGLSEPVDSAHRELVPFDSDDTDDESSPSPSGTLQSQASHSTISSSFGNEEIPSCKEAAAETTSSEEEQEPGFLPLATTFGQSRHGESPTDGRALRRSSRGSFTRGSLEDLLSLDPEAYQSSMWLGTEDGCIHVYQSSDNIRNRKNSMKMQHAASVMCILYLDNQVFVSLANGELIAYQREAGRFWDPQNSKSLSLGSPGSPITKMVAVAGKLWCGCQNRVIVLNTATLVQEHTLHVGQDSGRSVTCMVSAGPGVWVALQGSAQVRLYHATSYEQLAEADVTPPVHKMLAATTKSHATIAQHLGGCKMSCRNRVGAVKYHAEIAVAVKHDAEIEWVRRNAMQKSCSSCKMPCRNQAVAAKCCTEIKQQLQNAMRKPGRWLHNPMQQ</sequence>
<keyword evidence="1" id="KW-0597">Phosphoprotein</keyword>
<evidence type="ECO:0000256" key="2">
    <source>
        <dbReference type="ARBA" id="ARBA00022658"/>
    </source>
</evidence>
<reference evidence="5" key="1">
    <citation type="submission" date="2017-10" db="EMBL/GenBank/DDBJ databases">
        <title>A new Pekin duck reference genome.</title>
        <authorList>
            <person name="Hou Z.-C."/>
            <person name="Zhou Z.-K."/>
            <person name="Zhu F."/>
            <person name="Hou S.-S."/>
        </authorList>
    </citation>
    <scope>NUCLEOTIDE SEQUENCE [LARGE SCALE GENOMIC DNA]</scope>
</reference>
<evidence type="ECO:0000313" key="4">
    <source>
        <dbReference type="Ensembl" id="ENSAPLP00000007003.2"/>
    </source>
</evidence>
<keyword evidence="2" id="KW-0344">Guanine-nucleotide releasing factor</keyword>
<dbReference type="Pfam" id="PF19056">
    <property type="entry name" value="WD40_2"/>
    <property type="match status" value="1"/>
</dbReference>
<dbReference type="InterPro" id="IPR039919">
    <property type="entry name" value="ARHGEF10/ARHGEF17"/>
</dbReference>
<evidence type="ECO:0000256" key="3">
    <source>
        <dbReference type="SAM" id="MobiDB-lite"/>
    </source>
</evidence>
<dbReference type="Gene3D" id="2.130.10.10">
    <property type="entry name" value="YVTN repeat-like/Quinoprotein amine dehydrogenase"/>
    <property type="match status" value="1"/>
</dbReference>
<proteinExistence type="predicted"/>
<dbReference type="Ensembl" id="ENSAPLT00000007655.2">
    <property type="protein sequence ID" value="ENSAPLP00000007003.2"/>
    <property type="gene ID" value="ENSAPLG00000007384.2"/>
</dbReference>
<dbReference type="GO" id="GO:0030036">
    <property type="term" value="P:actin cytoskeleton organization"/>
    <property type="evidence" value="ECO:0007669"/>
    <property type="project" value="TreeGrafter"/>
</dbReference>
<evidence type="ECO:0000313" key="5">
    <source>
        <dbReference type="Proteomes" id="UP000016666"/>
    </source>
</evidence>
<accession>U3IID1</accession>
<protein>
    <recommendedName>
        <fullName evidence="6">Rho guanine nucleotide exchange factor 17</fullName>
    </recommendedName>
</protein>
<dbReference type="AlphaFoldDB" id="U3IID1"/>
<dbReference type="SUPFAM" id="SSF50978">
    <property type="entry name" value="WD40 repeat-like"/>
    <property type="match status" value="1"/>
</dbReference>